<evidence type="ECO:0008006" key="4">
    <source>
        <dbReference type="Google" id="ProtNLM"/>
    </source>
</evidence>
<dbReference type="EMBL" id="CP076132">
    <property type="protein sequence ID" value="QWG02176.1"/>
    <property type="molecule type" value="Genomic_DNA"/>
</dbReference>
<sequence>MIKQLSNLFLLLSIVAFVSSCNSANDEVDPNLPTQGAVEHYYNITTAGLNATKQFVTVFNVENAEKIEDLKLFEIGKNEFINIYLKDGSRIDITNQQEGGNLFDIMLSQPVALSDIDYKKHTYRNTDGEIKLLKTSIKVVHEIIEEEPSIIAYENLTTIGVGASKQNVNVYDANESTNDSDFDQYVIGENRFVNIYVKDGEDVNRVDVTNVEPNTTLKQLLEEQGIDYDQLSNNRHNYKDEEGSLVSVATSIKVVK</sequence>
<reference evidence="2 3" key="1">
    <citation type="submission" date="2021-05" db="EMBL/GenBank/DDBJ databases">
        <title>Comparative genomic studies on the polysaccharide-degrading batcterial strains of the Flammeovirga genus.</title>
        <authorList>
            <person name="Zewei F."/>
            <person name="Zheng Z."/>
            <person name="Yu L."/>
            <person name="Ruyue G."/>
            <person name="Yanhong M."/>
            <person name="Yuanyuan C."/>
            <person name="Jingyan G."/>
            <person name="Wenjun H."/>
        </authorList>
    </citation>
    <scope>NUCLEOTIDE SEQUENCE [LARGE SCALE GENOMIC DNA]</scope>
    <source>
        <strain evidence="2 3">NBRC:100898</strain>
    </source>
</reference>
<gene>
    <name evidence="2" type="ORF">KMW28_00920</name>
</gene>
<evidence type="ECO:0000313" key="3">
    <source>
        <dbReference type="Proteomes" id="UP000678679"/>
    </source>
</evidence>
<name>A0AAX1N3V2_9BACT</name>
<dbReference type="PROSITE" id="PS51257">
    <property type="entry name" value="PROKAR_LIPOPROTEIN"/>
    <property type="match status" value="1"/>
</dbReference>
<dbReference type="RefSeq" id="WP_169664870.1">
    <property type="nucleotide sequence ID" value="NZ_CP076132.1"/>
</dbReference>
<protein>
    <recommendedName>
        <fullName evidence="4">Lipoprotein</fullName>
    </recommendedName>
</protein>
<feature type="signal peptide" evidence="1">
    <location>
        <begin position="1"/>
        <end position="24"/>
    </location>
</feature>
<evidence type="ECO:0000256" key="1">
    <source>
        <dbReference type="SAM" id="SignalP"/>
    </source>
</evidence>
<dbReference type="Proteomes" id="UP000678679">
    <property type="component" value="Chromosome 1"/>
</dbReference>
<keyword evidence="1" id="KW-0732">Signal</keyword>
<proteinExistence type="predicted"/>
<feature type="chain" id="PRO_5043679304" description="Lipoprotein" evidence="1">
    <location>
        <begin position="25"/>
        <end position="256"/>
    </location>
</feature>
<dbReference type="AlphaFoldDB" id="A0AAX1N3V2"/>
<evidence type="ECO:0000313" key="2">
    <source>
        <dbReference type="EMBL" id="QWG02176.1"/>
    </source>
</evidence>
<keyword evidence="3" id="KW-1185">Reference proteome</keyword>
<dbReference type="KEGG" id="fya:KMW28_00920"/>
<organism evidence="2 3">
    <name type="scientific">Flammeovirga yaeyamensis</name>
    <dbReference type="NCBI Taxonomy" id="367791"/>
    <lineage>
        <taxon>Bacteria</taxon>
        <taxon>Pseudomonadati</taxon>
        <taxon>Bacteroidota</taxon>
        <taxon>Cytophagia</taxon>
        <taxon>Cytophagales</taxon>
        <taxon>Flammeovirgaceae</taxon>
        <taxon>Flammeovirga</taxon>
    </lineage>
</organism>
<accession>A0AAX1N3V2</accession>